<name>A0A1M6RX94_9AQUI</name>
<feature type="transmembrane region" description="Helical" evidence="1">
    <location>
        <begin position="12"/>
        <end position="36"/>
    </location>
</feature>
<keyword evidence="1" id="KW-1133">Transmembrane helix</keyword>
<sequence length="66" mass="7888">MLYINMRDKTKLWLTGALLWIVVMFSFMAGFLGMMFSEKNREHFVHMLKNIRNEPPFPVPKKNADR</sequence>
<reference evidence="2 3" key="1">
    <citation type="submission" date="2016-11" db="EMBL/GenBank/DDBJ databases">
        <authorList>
            <person name="Jaros S."/>
            <person name="Januszkiewicz K."/>
            <person name="Wedrychowicz H."/>
        </authorList>
    </citation>
    <scope>NUCLEOTIDE SEQUENCE [LARGE SCALE GENOMIC DNA]</scope>
    <source>
        <strain evidence="2 3">DSM 19557</strain>
    </source>
</reference>
<protein>
    <submittedName>
        <fullName evidence="2">Uncharacterized protein</fullName>
    </submittedName>
</protein>
<accession>A0A1M6RX94</accession>
<proteinExistence type="predicted"/>
<evidence type="ECO:0000313" key="2">
    <source>
        <dbReference type="EMBL" id="SHK37134.1"/>
    </source>
</evidence>
<evidence type="ECO:0000313" key="3">
    <source>
        <dbReference type="Proteomes" id="UP000189810"/>
    </source>
</evidence>
<dbReference type="Proteomes" id="UP000189810">
    <property type="component" value="Chromosome I"/>
</dbReference>
<keyword evidence="1" id="KW-0812">Transmembrane</keyword>
<dbReference type="STRING" id="381751.SAMN05444391_0802"/>
<keyword evidence="1" id="KW-0472">Membrane</keyword>
<dbReference type="EMBL" id="LT670846">
    <property type="protein sequence ID" value="SHK37134.1"/>
    <property type="molecule type" value="Genomic_DNA"/>
</dbReference>
<organism evidence="2 3">
    <name type="scientific">Thermocrinis minervae</name>
    <dbReference type="NCBI Taxonomy" id="381751"/>
    <lineage>
        <taxon>Bacteria</taxon>
        <taxon>Pseudomonadati</taxon>
        <taxon>Aquificota</taxon>
        <taxon>Aquificia</taxon>
        <taxon>Aquificales</taxon>
        <taxon>Aquificaceae</taxon>
        <taxon>Thermocrinis</taxon>
    </lineage>
</organism>
<gene>
    <name evidence="2" type="ORF">SAMN05444391_0802</name>
</gene>
<dbReference type="AlphaFoldDB" id="A0A1M6RX94"/>
<evidence type="ECO:0000256" key="1">
    <source>
        <dbReference type="SAM" id="Phobius"/>
    </source>
</evidence>
<keyword evidence="3" id="KW-1185">Reference proteome</keyword>